<gene>
    <name evidence="2" type="ORF">V8G54_031425</name>
</gene>
<proteinExistence type="predicted"/>
<dbReference type="EMBL" id="CP144691">
    <property type="protein sequence ID" value="WVY92337.1"/>
    <property type="molecule type" value="Genomic_DNA"/>
</dbReference>
<dbReference type="AlphaFoldDB" id="A0AAQ3RGW7"/>
<dbReference type="Proteomes" id="UP001374535">
    <property type="component" value="Chromosome 10"/>
</dbReference>
<sequence>MDAAEPFNVPVNPEALGIPDGRYKAFSNVTLVSAFSGSVLHERRRREREENARMARGSFGSGGDNHAKHEGAFDVDDDGNDDHGLEGDEEEGNEEEEDEEDIEMNKGQALSVQQQKKYKVTSHARNHMLFAVDKCKLLELLESGPHSLNPKQRTNSAREKTECEGNYRLH</sequence>
<evidence type="ECO:0000313" key="3">
    <source>
        <dbReference type="Proteomes" id="UP001374535"/>
    </source>
</evidence>
<feature type="region of interest" description="Disordered" evidence="1">
    <location>
        <begin position="144"/>
        <end position="170"/>
    </location>
</feature>
<evidence type="ECO:0000256" key="1">
    <source>
        <dbReference type="SAM" id="MobiDB-lite"/>
    </source>
</evidence>
<evidence type="ECO:0000313" key="2">
    <source>
        <dbReference type="EMBL" id="WVY92337.1"/>
    </source>
</evidence>
<feature type="compositionally biased region" description="Acidic residues" evidence="1">
    <location>
        <begin position="87"/>
        <end position="102"/>
    </location>
</feature>
<feature type="compositionally biased region" description="Basic and acidic residues" evidence="1">
    <location>
        <begin position="156"/>
        <end position="170"/>
    </location>
</feature>
<feature type="region of interest" description="Disordered" evidence="1">
    <location>
        <begin position="41"/>
        <end position="113"/>
    </location>
</feature>
<organism evidence="2 3">
    <name type="scientific">Vigna mungo</name>
    <name type="common">Black gram</name>
    <name type="synonym">Phaseolus mungo</name>
    <dbReference type="NCBI Taxonomy" id="3915"/>
    <lineage>
        <taxon>Eukaryota</taxon>
        <taxon>Viridiplantae</taxon>
        <taxon>Streptophyta</taxon>
        <taxon>Embryophyta</taxon>
        <taxon>Tracheophyta</taxon>
        <taxon>Spermatophyta</taxon>
        <taxon>Magnoliopsida</taxon>
        <taxon>eudicotyledons</taxon>
        <taxon>Gunneridae</taxon>
        <taxon>Pentapetalae</taxon>
        <taxon>rosids</taxon>
        <taxon>fabids</taxon>
        <taxon>Fabales</taxon>
        <taxon>Fabaceae</taxon>
        <taxon>Papilionoideae</taxon>
        <taxon>50 kb inversion clade</taxon>
        <taxon>NPAAA clade</taxon>
        <taxon>indigoferoid/millettioid clade</taxon>
        <taxon>Phaseoleae</taxon>
        <taxon>Vigna</taxon>
    </lineage>
</organism>
<protein>
    <submittedName>
        <fullName evidence="2">Uncharacterized protein</fullName>
    </submittedName>
</protein>
<reference evidence="2 3" key="1">
    <citation type="journal article" date="2023" name="Life. Sci Alliance">
        <title>Evolutionary insights into 3D genome organization and epigenetic landscape of Vigna mungo.</title>
        <authorList>
            <person name="Junaid A."/>
            <person name="Singh B."/>
            <person name="Bhatia S."/>
        </authorList>
    </citation>
    <scope>NUCLEOTIDE SEQUENCE [LARGE SCALE GENOMIC DNA]</scope>
    <source>
        <strain evidence="2">Urdbean</strain>
    </source>
</reference>
<name>A0AAQ3RGW7_VIGMU</name>
<accession>A0AAQ3RGW7</accession>
<keyword evidence="3" id="KW-1185">Reference proteome</keyword>